<protein>
    <submittedName>
        <fullName evidence="3">Pyruvate:ferredoxin oxidoreductase, gamma subunit</fullName>
        <ecNumber evidence="3">1.2.7.1</ecNumber>
    </submittedName>
</protein>
<dbReference type="InterPro" id="IPR051626">
    <property type="entry name" value="Oxidoreductase_gamma_subunit"/>
</dbReference>
<evidence type="ECO:0000259" key="2">
    <source>
        <dbReference type="Pfam" id="PF01558"/>
    </source>
</evidence>
<sequence length="198" mass="21482">MEKYTEVRWHGRAQQGIVTAAKLLGETALTEGKYVQAFPEFGPERMGAPVRSYNRLSDEPIRVHCSVTSPNVVIIVDITLIAVLEADPALPSTTSGTDGDAVFLVNTQHSAERLRGELGVGDSVKVYTLDASQISLDTIGRQMPNTPMLGALAKATGLVNIDGLIDNFRDNYSKKYDEKVIAGNIEAMKRGYAEVKGE</sequence>
<dbReference type="InterPro" id="IPR019752">
    <property type="entry name" value="Pyrv/ketoisovalerate_OxRed_cat"/>
</dbReference>
<dbReference type="NCBIfam" id="TIGR02175">
    <property type="entry name" value="PorC_KorC"/>
    <property type="match status" value="1"/>
</dbReference>
<dbReference type="GO" id="GO:0019164">
    <property type="term" value="F:pyruvate synthase activity"/>
    <property type="evidence" value="ECO:0007669"/>
    <property type="project" value="UniProtKB-EC"/>
</dbReference>
<dbReference type="Gene3D" id="3.40.920.10">
    <property type="entry name" value="Pyruvate-ferredoxin oxidoreductase, PFOR, domain III"/>
    <property type="match status" value="1"/>
</dbReference>
<gene>
    <name evidence="3" type="ORF">MNBD_DELTA01-988</name>
</gene>
<evidence type="ECO:0000256" key="1">
    <source>
        <dbReference type="ARBA" id="ARBA00023002"/>
    </source>
</evidence>
<accession>A0A3B0RCF4</accession>
<organism evidence="3">
    <name type="scientific">hydrothermal vent metagenome</name>
    <dbReference type="NCBI Taxonomy" id="652676"/>
    <lineage>
        <taxon>unclassified sequences</taxon>
        <taxon>metagenomes</taxon>
        <taxon>ecological metagenomes</taxon>
    </lineage>
</organism>
<feature type="domain" description="Pyruvate/ketoisovalerate oxidoreductase catalytic" evidence="2">
    <location>
        <begin position="15"/>
        <end position="193"/>
    </location>
</feature>
<reference evidence="3" key="1">
    <citation type="submission" date="2018-06" db="EMBL/GenBank/DDBJ databases">
        <authorList>
            <person name="Zhirakovskaya E."/>
        </authorList>
    </citation>
    <scope>NUCLEOTIDE SEQUENCE</scope>
</reference>
<dbReference type="SUPFAM" id="SSF53323">
    <property type="entry name" value="Pyruvate-ferredoxin oxidoreductase, PFOR, domain III"/>
    <property type="match status" value="1"/>
</dbReference>
<dbReference type="InterPro" id="IPR002869">
    <property type="entry name" value="Pyrv_flavodox_OxRed_cen"/>
</dbReference>
<keyword evidence="3" id="KW-0670">Pyruvate</keyword>
<dbReference type="PANTHER" id="PTHR43366">
    <property type="entry name" value="PYRUVATE SYNTHASE SUBUNIT PORC"/>
    <property type="match status" value="1"/>
</dbReference>
<dbReference type="EC" id="1.2.7.1" evidence="3"/>
<dbReference type="AlphaFoldDB" id="A0A3B0RCF4"/>
<name>A0A3B0RCF4_9ZZZZ</name>
<keyword evidence="1 3" id="KW-0560">Oxidoreductase</keyword>
<dbReference type="EMBL" id="UOEA01000094">
    <property type="protein sequence ID" value="VAV85678.1"/>
    <property type="molecule type" value="Genomic_DNA"/>
</dbReference>
<dbReference type="Pfam" id="PF01558">
    <property type="entry name" value="POR"/>
    <property type="match status" value="1"/>
</dbReference>
<dbReference type="InterPro" id="IPR011894">
    <property type="entry name" value="PorC_KorC"/>
</dbReference>
<dbReference type="PANTHER" id="PTHR43366:SF1">
    <property type="entry name" value="PYRUVATE SYNTHASE SUBUNIT PORC"/>
    <property type="match status" value="1"/>
</dbReference>
<evidence type="ECO:0000313" key="3">
    <source>
        <dbReference type="EMBL" id="VAV85678.1"/>
    </source>
</evidence>
<proteinExistence type="predicted"/>